<dbReference type="PROSITE" id="PS51787">
    <property type="entry name" value="LON_N"/>
    <property type="match status" value="1"/>
</dbReference>
<keyword evidence="2" id="KW-0645">Protease</keyword>
<keyword evidence="2" id="KW-0378">Hydrolase</keyword>
<dbReference type="EMBL" id="PIYS01000027">
    <property type="protein sequence ID" value="PKF70378.1"/>
    <property type="molecule type" value="Genomic_DNA"/>
</dbReference>
<evidence type="ECO:0000313" key="3">
    <source>
        <dbReference type="Proteomes" id="UP000242861"/>
    </source>
</evidence>
<name>A0A2I0CMK0_9PSED</name>
<dbReference type="AlphaFoldDB" id="A0A2I0CMK0"/>
<dbReference type="SMART" id="SM00464">
    <property type="entry name" value="LON"/>
    <property type="match status" value="1"/>
</dbReference>
<comment type="caution">
    <text evidence="2">The sequence shown here is derived from an EMBL/GenBank/DDBJ whole genome shotgun (WGS) entry which is preliminary data.</text>
</comment>
<evidence type="ECO:0000313" key="2">
    <source>
        <dbReference type="EMBL" id="PKF70378.1"/>
    </source>
</evidence>
<evidence type="ECO:0000259" key="1">
    <source>
        <dbReference type="PROSITE" id="PS51787"/>
    </source>
</evidence>
<accession>A0A2I0CMK0</accession>
<reference evidence="3" key="1">
    <citation type="submission" date="2017-12" db="EMBL/GenBank/DDBJ databases">
        <authorList>
            <person name="Yu X.-Y."/>
        </authorList>
    </citation>
    <scope>NUCLEOTIDE SEQUENCE [LARGE SCALE GENOMIC DNA]</scope>
    <source>
        <strain evidence="3">ZYSR67-Z</strain>
    </source>
</reference>
<proteinExistence type="predicted"/>
<dbReference type="InterPro" id="IPR015947">
    <property type="entry name" value="PUA-like_sf"/>
</dbReference>
<dbReference type="Proteomes" id="UP000242861">
    <property type="component" value="Unassembled WGS sequence"/>
</dbReference>
<dbReference type="SUPFAM" id="SSF88697">
    <property type="entry name" value="PUA domain-like"/>
    <property type="match status" value="1"/>
</dbReference>
<gene>
    <name evidence="2" type="ORF">CW360_13830</name>
</gene>
<dbReference type="Pfam" id="PF02190">
    <property type="entry name" value="LON_substr_bdg"/>
    <property type="match status" value="1"/>
</dbReference>
<dbReference type="InterPro" id="IPR046336">
    <property type="entry name" value="Lon_prtase_N_sf"/>
</dbReference>
<sequence>MLQSLPLFPLQTVLFPGCLLDLQLFEPRYLDMLSRCLRQGSGFGVVALLEGGEVGASARRLSALGCEAEVCDWQQLPNGLLGVRVRGARRFRLHDWQAQPDQLLLGDIDWLAEQADVALQAEHEELLLLREALACHPQVADLLAERRPRGLQALTWELAYLLPLQRDEKLRLLAQDDPCARCTQLRELLEQLQG</sequence>
<dbReference type="Gene3D" id="2.30.130.40">
    <property type="entry name" value="LON domain-like"/>
    <property type="match status" value="1"/>
</dbReference>
<dbReference type="InterPro" id="IPR003111">
    <property type="entry name" value="Lon_prtase_N"/>
</dbReference>
<dbReference type="PANTHER" id="PTHR46732:SF8">
    <property type="entry name" value="ATP-DEPENDENT PROTEASE LA (LON) DOMAIN PROTEIN"/>
    <property type="match status" value="1"/>
</dbReference>
<dbReference type="GO" id="GO:0008233">
    <property type="term" value="F:peptidase activity"/>
    <property type="evidence" value="ECO:0007669"/>
    <property type="project" value="UniProtKB-KW"/>
</dbReference>
<feature type="domain" description="Lon N-terminal" evidence="1">
    <location>
        <begin position="2"/>
        <end position="193"/>
    </location>
</feature>
<dbReference type="GO" id="GO:0006508">
    <property type="term" value="P:proteolysis"/>
    <property type="evidence" value="ECO:0007669"/>
    <property type="project" value="UniProtKB-KW"/>
</dbReference>
<organism evidence="2 3">
    <name type="scientific">Pseudomonas fluvialis</name>
    <dbReference type="NCBI Taxonomy" id="1793966"/>
    <lineage>
        <taxon>Bacteria</taxon>
        <taxon>Pseudomonadati</taxon>
        <taxon>Pseudomonadota</taxon>
        <taxon>Gammaproteobacteria</taxon>
        <taxon>Pseudomonadales</taxon>
        <taxon>Pseudomonadaceae</taxon>
        <taxon>Pseudomonas</taxon>
    </lineage>
</organism>
<dbReference type="RefSeq" id="WP_101194096.1">
    <property type="nucleotide sequence ID" value="NZ_PIYS01000027.1"/>
</dbReference>
<protein>
    <submittedName>
        <fullName evidence="2">ATP-dependent protease</fullName>
    </submittedName>
</protein>
<dbReference type="PANTHER" id="PTHR46732">
    <property type="entry name" value="ATP-DEPENDENT PROTEASE LA (LON) DOMAIN PROTEIN"/>
    <property type="match status" value="1"/>
</dbReference>